<dbReference type="Proteomes" id="UP000029223">
    <property type="component" value="Unassembled WGS sequence"/>
</dbReference>
<name>A0ABQ0JFM5_9VIBR</name>
<reference evidence="2" key="1">
    <citation type="submission" date="2014-09" db="EMBL/GenBank/DDBJ databases">
        <title>Vibrio variabilis JCM 19239. (C206) whole genome shotgun sequence.</title>
        <authorList>
            <person name="Sawabe T."/>
            <person name="Meirelles P."/>
            <person name="Nakanishi M."/>
            <person name="Sayaka M."/>
            <person name="Hattori M."/>
            <person name="Ohkuma M."/>
        </authorList>
    </citation>
    <scope>NUCLEOTIDE SEQUENCE [LARGE SCALE GENOMIC DNA]</scope>
    <source>
        <strain evidence="2">JCM 19239</strain>
    </source>
</reference>
<gene>
    <name evidence="1" type="ORF">JCM19239_992</name>
</gene>
<evidence type="ECO:0000313" key="1">
    <source>
        <dbReference type="EMBL" id="GAL27570.1"/>
    </source>
</evidence>
<dbReference type="InterPro" id="IPR009351">
    <property type="entry name" value="AlkZ-like"/>
</dbReference>
<comment type="caution">
    <text evidence="1">The sequence shown here is derived from an EMBL/GenBank/DDBJ whole genome shotgun (WGS) entry which is preliminary data.</text>
</comment>
<dbReference type="PANTHER" id="PTHR30528:SF0">
    <property type="entry name" value="CYTOPLASMIC PROTEIN"/>
    <property type="match status" value="1"/>
</dbReference>
<reference evidence="2" key="2">
    <citation type="submission" date="2014-09" db="EMBL/GenBank/DDBJ databases">
        <authorList>
            <consortium name="NBRP consortium"/>
            <person name="Sawabe T."/>
            <person name="Meirelles P."/>
            <person name="Nakanishi M."/>
            <person name="Sayaka M."/>
            <person name="Hattori M."/>
            <person name="Ohkuma M."/>
        </authorList>
    </citation>
    <scope>NUCLEOTIDE SEQUENCE [LARGE SCALE GENOMIC DNA]</scope>
    <source>
        <strain evidence="2">JCM 19239</strain>
    </source>
</reference>
<dbReference type="EMBL" id="BBMS01000031">
    <property type="protein sequence ID" value="GAL27570.1"/>
    <property type="molecule type" value="Genomic_DNA"/>
</dbReference>
<keyword evidence="2" id="KW-1185">Reference proteome</keyword>
<evidence type="ECO:0000313" key="2">
    <source>
        <dbReference type="Proteomes" id="UP000029223"/>
    </source>
</evidence>
<accession>A0ABQ0JFM5</accession>
<proteinExistence type="predicted"/>
<organism evidence="1 2">
    <name type="scientific">Vibrio variabilis</name>
    <dbReference type="NCBI Taxonomy" id="990271"/>
    <lineage>
        <taxon>Bacteria</taxon>
        <taxon>Pseudomonadati</taxon>
        <taxon>Pseudomonadota</taxon>
        <taxon>Gammaproteobacteria</taxon>
        <taxon>Vibrionales</taxon>
        <taxon>Vibrionaceae</taxon>
        <taxon>Vibrio</taxon>
    </lineage>
</organism>
<dbReference type="PANTHER" id="PTHR30528">
    <property type="entry name" value="CYTOPLASMIC PROTEIN"/>
    <property type="match status" value="1"/>
</dbReference>
<protein>
    <recommendedName>
        <fullName evidence="3">Cytoplasmic protein</fullName>
    </recommendedName>
</protein>
<dbReference type="Pfam" id="PF06224">
    <property type="entry name" value="AlkZ-like"/>
    <property type="match status" value="1"/>
</dbReference>
<sequence>MQSISLAQAQKIALLSQGLPTQKLTGTAYQKTVQVMQRLGYVQIDTISVVQRAHHHTLWSRNHSYAPEHLDRMVRERLIYEYWSHAASYLDMANFRFSLPRKHAIKSGKQNHWFRKNPKLMSEVLARITSDGPLMAKDFDSTVTKKTGWESKPTKQALEMLYMQGDLMITERKNFHKVYDLAERVLPSRTNTTTPSALEHATFLVINSLATHGLATLAEITYLQKGMKASVNEAINQLIEEGEIDKVSVNGEIYFTRPQSLSLLDKRLNRKQTRILSPFDNLVIQRDRVSKLFNFDYLLECYVPATKRQHGYFVLPILWDGRLVARADCKAHRKEAHLEVITLHIETGASKQTAFEDSLELELTQFAHFNGCATFSITRQIG</sequence>
<evidence type="ECO:0008006" key="3">
    <source>
        <dbReference type="Google" id="ProtNLM"/>
    </source>
</evidence>